<dbReference type="AlphaFoldDB" id="A0A239TPE6"/>
<dbReference type="GeneID" id="78506988"/>
<dbReference type="EMBL" id="LT906446">
    <property type="protein sequence ID" value="SNU98684.1"/>
    <property type="molecule type" value="Genomic_DNA"/>
</dbReference>
<dbReference type="RefSeq" id="WP_027890812.1">
    <property type="nucleotide sequence ID" value="NZ_LT906446.1"/>
</dbReference>
<evidence type="ECO:0000313" key="1">
    <source>
        <dbReference type="EMBL" id="SNU98684.1"/>
    </source>
</evidence>
<dbReference type="eggNOG" id="COG2220">
    <property type="taxonomic scope" value="Bacteria"/>
</dbReference>
<organism evidence="1 2">
    <name type="scientific">Megamonas hypermegale</name>
    <dbReference type="NCBI Taxonomy" id="158847"/>
    <lineage>
        <taxon>Bacteria</taxon>
        <taxon>Bacillati</taxon>
        <taxon>Bacillota</taxon>
        <taxon>Negativicutes</taxon>
        <taxon>Selenomonadales</taxon>
        <taxon>Selenomonadaceae</taxon>
        <taxon>Megamonas</taxon>
    </lineage>
</organism>
<reference evidence="1 2" key="1">
    <citation type="submission" date="2017-06" db="EMBL/GenBank/DDBJ databases">
        <authorList>
            <consortium name="Pathogen Informatics"/>
        </authorList>
    </citation>
    <scope>NUCLEOTIDE SEQUENCE [LARGE SCALE GENOMIC DNA]</scope>
    <source>
        <strain evidence="1 2">NCTC10570</strain>
    </source>
</reference>
<keyword evidence="2" id="KW-1185">Reference proteome</keyword>
<dbReference type="Gene3D" id="3.60.15.10">
    <property type="entry name" value="Ribonuclease Z/Hydroxyacylglutathione hydrolase-like"/>
    <property type="match status" value="1"/>
</dbReference>
<dbReference type="PANTHER" id="PTHR42967:SF1">
    <property type="entry name" value="MBL FOLD METALLO-HYDROLASE"/>
    <property type="match status" value="1"/>
</dbReference>
<gene>
    <name evidence="1" type="ORF">SAMEA4364220_00973</name>
</gene>
<proteinExistence type="predicted"/>
<dbReference type="Proteomes" id="UP000215383">
    <property type="component" value="Chromosome 1"/>
</dbReference>
<name>A0A239TPE6_9FIRM</name>
<dbReference type="SUPFAM" id="SSF56281">
    <property type="entry name" value="Metallo-hydrolase/oxidoreductase"/>
    <property type="match status" value="1"/>
</dbReference>
<dbReference type="PANTHER" id="PTHR42967">
    <property type="entry name" value="METAL DEPENDENT HYDROLASE"/>
    <property type="match status" value="1"/>
</dbReference>
<protein>
    <submittedName>
        <fullName evidence="1">Beta-lactamase superfamily domain</fullName>
    </submittedName>
</protein>
<sequence length="233" mass="27755">MNNTAKITYLLNSGFVLEINDWAMIFDYYKDDNNLVPEIIKDKKEVYFFASHVHFDHFNPKINEFSDKVTKYFISYDIKNNLPPKDKTIILEEYVTYEDNSILVKSFSSTDEGISFYIEKDGWKIFHAGDFNWWHWKGDTKENIAFARNGFKKQLKRMENLQTDIAFFPVDSRLEEFWDLGAREFCAHTSVKNLITMHNMSHKLWTMPEDFPNKDKISVWCPRFTGDTHIIKR</sequence>
<evidence type="ECO:0000313" key="2">
    <source>
        <dbReference type="Proteomes" id="UP000215383"/>
    </source>
</evidence>
<dbReference type="InterPro" id="IPR036866">
    <property type="entry name" value="RibonucZ/Hydroxyglut_hydro"/>
</dbReference>
<accession>A0A239TPE6</accession>